<gene>
    <name evidence="9" type="ORF">COB20_09405</name>
</gene>
<evidence type="ECO:0000256" key="5">
    <source>
        <dbReference type="ARBA" id="ARBA00022989"/>
    </source>
</evidence>
<dbReference type="PANTHER" id="PTHR30576:SF0">
    <property type="entry name" value="UNDECAPRENYL-PHOSPHATE N-ACETYLGALACTOSAMINYL 1-PHOSPHATE TRANSFERASE-RELATED"/>
    <property type="match status" value="1"/>
</dbReference>
<dbReference type="SUPFAM" id="SSF51735">
    <property type="entry name" value="NAD(P)-binding Rossmann-fold domains"/>
    <property type="match status" value="1"/>
</dbReference>
<dbReference type="GO" id="GO:0016020">
    <property type="term" value="C:membrane"/>
    <property type="evidence" value="ECO:0007669"/>
    <property type="project" value="UniProtKB-SubCell"/>
</dbReference>
<evidence type="ECO:0000256" key="6">
    <source>
        <dbReference type="ARBA" id="ARBA00023136"/>
    </source>
</evidence>
<keyword evidence="5 7" id="KW-1133">Transmembrane helix</keyword>
<dbReference type="InterPro" id="IPR003362">
    <property type="entry name" value="Bact_transf"/>
</dbReference>
<feature type="transmembrane region" description="Helical" evidence="7">
    <location>
        <begin position="127"/>
        <end position="147"/>
    </location>
</feature>
<reference evidence="10" key="1">
    <citation type="submission" date="2017-08" db="EMBL/GenBank/DDBJ databases">
        <title>A dynamic microbial community with high functional redundancy inhabits the cold, oxic subseafloor aquifer.</title>
        <authorList>
            <person name="Tully B.J."/>
            <person name="Wheat C.G."/>
            <person name="Glazer B.T."/>
            <person name="Huber J.A."/>
        </authorList>
    </citation>
    <scope>NUCLEOTIDE SEQUENCE [LARGE SCALE GENOMIC DNA]</scope>
</reference>
<dbReference type="InterPro" id="IPR036291">
    <property type="entry name" value="NAD(P)-bd_dom_sf"/>
</dbReference>
<comment type="similarity">
    <text evidence="2">Belongs to the bacterial sugar transferase family.</text>
</comment>
<dbReference type="PANTHER" id="PTHR30576">
    <property type="entry name" value="COLANIC BIOSYNTHESIS UDP-GLUCOSE LIPID CARRIER TRANSFERASE"/>
    <property type="match status" value="1"/>
</dbReference>
<dbReference type="Gene3D" id="3.40.50.720">
    <property type="entry name" value="NAD(P)-binding Rossmann-like Domain"/>
    <property type="match status" value="1"/>
</dbReference>
<name>A0A2A4X2W6_9GAMM</name>
<evidence type="ECO:0000256" key="7">
    <source>
        <dbReference type="SAM" id="Phobius"/>
    </source>
</evidence>
<sequence>MNESNSLSQSYNRNSGSIRTGFLRQHSALLIRLCSLLDAVVIFGTLYLTLYLFEINWETEHIVIGLAAALVFEITASFFNLYRSFRVIQFRFELIKIFLYWSLSVILLVSVLFFLKTPAALDTIAGLSWYLAAFLVISIVHFTARLITRYARAFGYDVRTAAFVGANDIAVNMMRIYETHAWMGMKNIGVFDDRHAEELERMAVKKPELAGNIDKLFELARDGSVDIIYICLPLAAEKRIKTYIDLFSDTTASIYYCPSFSNFDIIQSRWDEVFGQPVISIVESPFVDHQRYVKRLEDIILVLAAAPLLLPLMLVIGVLVKLSSKGPVFFKQNRYGINGESFKMWKFRSMYIEDCEQVYSQATKNDPRITKLGAYLRKTSLDEIPQFLNVLIGNMSVVGPRPHPDIVNEDLRKQIHRYMVRHKIKPGITGLAQVNGLRGETQSLDVMAQRIEQDLQYIRNWSLMLDVKILFKTIFNLGGKNVY</sequence>
<dbReference type="InterPro" id="IPR017475">
    <property type="entry name" value="EPS_sugar_tfrase"/>
</dbReference>
<organism evidence="9 10">
    <name type="scientific">SAR86 cluster bacterium</name>
    <dbReference type="NCBI Taxonomy" id="2030880"/>
    <lineage>
        <taxon>Bacteria</taxon>
        <taxon>Pseudomonadati</taxon>
        <taxon>Pseudomonadota</taxon>
        <taxon>Gammaproteobacteria</taxon>
        <taxon>SAR86 cluster</taxon>
    </lineage>
</organism>
<evidence type="ECO:0000313" key="9">
    <source>
        <dbReference type="EMBL" id="PCI76890.1"/>
    </source>
</evidence>
<evidence type="ECO:0000256" key="1">
    <source>
        <dbReference type="ARBA" id="ARBA00004141"/>
    </source>
</evidence>
<evidence type="ECO:0000256" key="3">
    <source>
        <dbReference type="ARBA" id="ARBA00022679"/>
    </source>
</evidence>
<proteinExistence type="inferred from homology"/>
<accession>A0A2A4X2W6</accession>
<feature type="transmembrane region" description="Helical" evidence="7">
    <location>
        <begin position="29"/>
        <end position="50"/>
    </location>
</feature>
<evidence type="ECO:0000259" key="8">
    <source>
        <dbReference type="Pfam" id="PF02397"/>
    </source>
</evidence>
<dbReference type="NCBIfam" id="TIGR03025">
    <property type="entry name" value="EPS_sugtrans"/>
    <property type="match status" value="1"/>
</dbReference>
<dbReference type="AlphaFoldDB" id="A0A2A4X2W6"/>
<feature type="transmembrane region" description="Helical" evidence="7">
    <location>
        <begin position="94"/>
        <end position="115"/>
    </location>
</feature>
<dbReference type="InterPro" id="IPR017473">
    <property type="entry name" value="Undecaprenyl-P_gluc_Ptfrase"/>
</dbReference>
<keyword evidence="3 9" id="KW-0808">Transferase</keyword>
<dbReference type="GO" id="GO:0016780">
    <property type="term" value="F:phosphotransferase activity, for other substituted phosphate groups"/>
    <property type="evidence" value="ECO:0007669"/>
    <property type="project" value="TreeGrafter"/>
</dbReference>
<dbReference type="Pfam" id="PF02397">
    <property type="entry name" value="Bac_transf"/>
    <property type="match status" value="1"/>
</dbReference>
<evidence type="ECO:0000256" key="2">
    <source>
        <dbReference type="ARBA" id="ARBA00006464"/>
    </source>
</evidence>
<dbReference type="Proteomes" id="UP000218767">
    <property type="component" value="Unassembled WGS sequence"/>
</dbReference>
<dbReference type="NCBIfam" id="TIGR03023">
    <property type="entry name" value="WcaJ_sugtrans"/>
    <property type="match status" value="1"/>
</dbReference>
<feature type="domain" description="Bacterial sugar transferase" evidence="8">
    <location>
        <begin position="294"/>
        <end position="476"/>
    </location>
</feature>
<feature type="transmembrane region" description="Helical" evidence="7">
    <location>
        <begin position="62"/>
        <end position="82"/>
    </location>
</feature>
<dbReference type="Pfam" id="PF13727">
    <property type="entry name" value="CoA_binding_3"/>
    <property type="match status" value="1"/>
</dbReference>
<keyword evidence="4 7" id="KW-0812">Transmembrane</keyword>
<dbReference type="EMBL" id="NVUL01000051">
    <property type="protein sequence ID" value="PCI76890.1"/>
    <property type="molecule type" value="Genomic_DNA"/>
</dbReference>
<keyword evidence="6 7" id="KW-0472">Membrane</keyword>
<comment type="caution">
    <text evidence="9">The sequence shown here is derived from an EMBL/GenBank/DDBJ whole genome shotgun (WGS) entry which is preliminary data.</text>
</comment>
<evidence type="ECO:0000256" key="4">
    <source>
        <dbReference type="ARBA" id="ARBA00022692"/>
    </source>
</evidence>
<comment type="subcellular location">
    <subcellularLocation>
        <location evidence="1">Membrane</location>
        <topology evidence="1">Multi-pass membrane protein</topology>
    </subcellularLocation>
</comment>
<feature type="transmembrane region" description="Helical" evidence="7">
    <location>
        <begin position="299"/>
        <end position="320"/>
    </location>
</feature>
<evidence type="ECO:0000313" key="10">
    <source>
        <dbReference type="Proteomes" id="UP000218767"/>
    </source>
</evidence>
<protein>
    <submittedName>
        <fullName evidence="9">Undecaprenyl-phosphate glucose phosphotransferase</fullName>
    </submittedName>
</protein>